<feature type="binding site" evidence="3">
    <location>
        <position position="310"/>
    </location>
    <ligand>
        <name>Mn(2+)</name>
        <dbReference type="ChEBI" id="CHEBI:29035"/>
        <label>2</label>
    </ligand>
</feature>
<feature type="binding site" evidence="3">
    <location>
        <position position="128"/>
    </location>
    <ligand>
        <name>Mn(2+)</name>
        <dbReference type="ChEBI" id="CHEBI:29035"/>
        <label>1</label>
    </ligand>
</feature>
<dbReference type="RefSeq" id="WP_135414664.1">
    <property type="nucleotide sequence ID" value="NZ_SRLB01000007.1"/>
</dbReference>
<dbReference type="Gene3D" id="2.60.120.10">
    <property type="entry name" value="Jelly Rolls"/>
    <property type="match status" value="2"/>
</dbReference>
<evidence type="ECO:0000256" key="2">
    <source>
        <dbReference type="PIRSR" id="PIRSR617774-1"/>
    </source>
</evidence>
<feature type="binding site" evidence="3">
    <location>
        <position position="130"/>
    </location>
    <ligand>
        <name>Mn(2+)</name>
        <dbReference type="ChEBI" id="CHEBI:29035"/>
        <label>1</label>
    </ligand>
</feature>
<feature type="domain" description="Cupin type-1" evidence="4">
    <location>
        <begin position="86"/>
        <end position="226"/>
    </location>
</feature>
<name>A0A4Z0NSR9_9HYPH</name>
<dbReference type="InterPro" id="IPR017774">
    <property type="entry name" value="Bicupin_oxalate_deCO2ase/Oxase"/>
</dbReference>
<evidence type="ECO:0000313" key="6">
    <source>
        <dbReference type="Proteomes" id="UP000297535"/>
    </source>
</evidence>
<gene>
    <name evidence="5" type="ORF">EU555_10745</name>
</gene>
<dbReference type="EMBL" id="SRLB01000007">
    <property type="protein sequence ID" value="TGD99657.1"/>
    <property type="molecule type" value="Genomic_DNA"/>
</dbReference>
<organism evidence="5 6">
    <name type="scientific">Methylobacterium nonmethylotrophicum</name>
    <dbReference type="NCBI Taxonomy" id="1141884"/>
    <lineage>
        <taxon>Bacteria</taxon>
        <taxon>Pseudomonadati</taxon>
        <taxon>Pseudomonadota</taxon>
        <taxon>Alphaproteobacteria</taxon>
        <taxon>Hyphomicrobiales</taxon>
        <taxon>Methylobacteriaceae</taxon>
        <taxon>Methylobacterium</taxon>
    </lineage>
</organism>
<keyword evidence="3" id="KW-0464">Manganese</keyword>
<evidence type="ECO:0000313" key="5">
    <source>
        <dbReference type="EMBL" id="TGD99657.1"/>
    </source>
</evidence>
<dbReference type="CDD" id="cd20304">
    <property type="entry name" value="cupin_OxDC_N"/>
    <property type="match status" value="1"/>
</dbReference>
<dbReference type="SMART" id="SM00835">
    <property type="entry name" value="Cupin_1"/>
    <property type="match status" value="2"/>
</dbReference>
<feature type="binding site" evidence="3">
    <location>
        <position position="312"/>
    </location>
    <ligand>
        <name>Mn(2+)</name>
        <dbReference type="ChEBI" id="CHEBI:29035"/>
        <label>2</label>
    </ligand>
</feature>
<proteinExistence type="predicted"/>
<evidence type="ECO:0000256" key="3">
    <source>
        <dbReference type="PIRSR" id="PIRSR617774-2"/>
    </source>
</evidence>
<protein>
    <submittedName>
        <fullName evidence="5">Cupin domain-containing protein</fullName>
    </submittedName>
</protein>
<dbReference type="PROSITE" id="PS51318">
    <property type="entry name" value="TAT"/>
    <property type="match status" value="1"/>
</dbReference>
<feature type="domain" description="Cupin type-1" evidence="4">
    <location>
        <begin position="264"/>
        <end position="406"/>
    </location>
</feature>
<dbReference type="OrthoDB" id="1973590at2"/>
<keyword evidence="6" id="KW-1185">Reference proteome</keyword>
<feature type="binding site" evidence="3">
    <location>
        <position position="134"/>
    </location>
    <ligand>
        <name>Mn(2+)</name>
        <dbReference type="ChEBI" id="CHEBI:29035"/>
        <label>1</label>
    </ligand>
</feature>
<dbReference type="InterPro" id="IPR051610">
    <property type="entry name" value="GPI/OXD"/>
</dbReference>
<keyword evidence="1 3" id="KW-0479">Metal-binding</keyword>
<feature type="binding site" evidence="3">
    <location>
        <position position="317"/>
    </location>
    <ligand>
        <name>Mn(2+)</name>
        <dbReference type="ChEBI" id="CHEBI:29035"/>
        <label>2</label>
    </ligand>
</feature>
<dbReference type="SUPFAM" id="SSF51182">
    <property type="entry name" value="RmlC-like cupins"/>
    <property type="match status" value="1"/>
</dbReference>
<dbReference type="InterPro" id="IPR011051">
    <property type="entry name" value="RmlC_Cupin_sf"/>
</dbReference>
<sequence length="418" mass="45061">MDEMTRRSILAAGSVVGVAAAATHTVAATYGNPDEPPQGAVNAKDNPASLTIPGPHNDTLTGLFPTSVSPPPTDVGSMPQFWATFNNAQRRIQNGGWARQVTQENFPISTTIAGVDMRLTAGGIREMHWHQAAEWAFVTYGTCRITTLDPQGRAYVADVGPGDLWYFPAGYPHSLQGLGPDGAQFLLCFDNGNQTEFDTLLLNEWFTHTPPEVLALNFGVPADTFKNIPLHDLYILQSQLPGALSADQMAARGSAGAPPNPFTFKMAGGPATKQTKGGKVQVVDSTTFKASKTVAAALVTVHPGGMREMHWHTNADEWQYYIQGNAQMTVFNTGPNASTTNFGPGDIGYIKRNLGHYIKNVGDTDLVFLEVFRAPEYQDVSLSDWLTHTPPLMVTSHLNIPAEVIAKFPQTSVGVVPV</sequence>
<dbReference type="PANTHER" id="PTHR35848">
    <property type="entry name" value="OXALATE-BINDING PROTEIN"/>
    <property type="match status" value="1"/>
</dbReference>
<evidence type="ECO:0000256" key="1">
    <source>
        <dbReference type="ARBA" id="ARBA00022723"/>
    </source>
</evidence>
<feature type="active site" description="Proton donor" evidence="2">
    <location>
        <position position="370"/>
    </location>
</feature>
<feature type="binding site" evidence="3">
    <location>
        <position position="173"/>
    </location>
    <ligand>
        <name>Mn(2+)</name>
        <dbReference type="ChEBI" id="CHEBI:29035"/>
        <label>1</label>
    </ligand>
</feature>
<evidence type="ECO:0000259" key="4">
    <source>
        <dbReference type="SMART" id="SM00835"/>
    </source>
</evidence>
<dbReference type="AlphaFoldDB" id="A0A4Z0NSR9"/>
<reference evidence="5 6" key="1">
    <citation type="submission" date="2019-04" db="EMBL/GenBank/DDBJ databases">
        <authorList>
            <person name="Feng G."/>
            <person name="Zhu H."/>
        </authorList>
    </citation>
    <scope>NUCLEOTIDE SEQUENCE [LARGE SCALE GENOMIC DNA]</scope>
    <source>
        <strain evidence="5 6">6HR-1</strain>
    </source>
</reference>
<dbReference type="PANTHER" id="PTHR35848:SF9">
    <property type="entry name" value="SLL1358 PROTEIN"/>
    <property type="match status" value="1"/>
</dbReference>
<dbReference type="NCBIfam" id="TIGR03404">
    <property type="entry name" value="bicupin_oxalic"/>
    <property type="match status" value="1"/>
</dbReference>
<dbReference type="Pfam" id="PF00190">
    <property type="entry name" value="Cupin_1"/>
    <property type="match status" value="2"/>
</dbReference>
<feature type="binding site" evidence="3">
    <location>
        <position position="356"/>
    </location>
    <ligand>
        <name>Mn(2+)</name>
        <dbReference type="ChEBI" id="CHEBI:29035"/>
        <label>2</label>
    </ligand>
</feature>
<dbReference type="CDD" id="cd20305">
    <property type="entry name" value="cupin_OxDC_C"/>
    <property type="match status" value="1"/>
</dbReference>
<dbReference type="GO" id="GO:0046872">
    <property type="term" value="F:metal ion binding"/>
    <property type="evidence" value="ECO:0007669"/>
    <property type="project" value="UniProtKB-KW"/>
</dbReference>
<comment type="cofactor">
    <cofactor evidence="3">
        <name>Mn(2+)</name>
        <dbReference type="ChEBI" id="CHEBI:29035"/>
    </cofactor>
    <text evidence="3">Binds 2 manganese ions per subunit.</text>
</comment>
<dbReference type="InterPro" id="IPR006311">
    <property type="entry name" value="TAT_signal"/>
</dbReference>
<comment type="caution">
    <text evidence="5">The sequence shown here is derived from an EMBL/GenBank/DDBJ whole genome shotgun (WGS) entry which is preliminary data.</text>
</comment>
<dbReference type="InterPro" id="IPR006045">
    <property type="entry name" value="Cupin_1"/>
</dbReference>
<dbReference type="InterPro" id="IPR014710">
    <property type="entry name" value="RmlC-like_jellyroll"/>
</dbReference>
<dbReference type="Proteomes" id="UP000297535">
    <property type="component" value="Unassembled WGS sequence"/>
</dbReference>
<dbReference type="GO" id="GO:0033609">
    <property type="term" value="P:oxalate metabolic process"/>
    <property type="evidence" value="ECO:0007669"/>
    <property type="project" value="InterPro"/>
</dbReference>
<accession>A0A4Z0NSR9</accession>